<sequence length="154" mass="16478">MSENSQLLPCVMIPMAGQQLLLPNVSIAEIVDYASVERRDNAPLWLLGDIQWRGLTLPVISYDIANGGKAGAPASSRGRVAILNTIGEHHNSLPFLAIVTQGIPSQARIASSQVQEREGEPGPADLMLVDVDGEGARIPNLEYLETLALQAQQG</sequence>
<protein>
    <submittedName>
        <fullName evidence="2">Chemosensory pili system protein ChpC</fullName>
    </submittedName>
</protein>
<dbReference type="RefSeq" id="WP_092020252.1">
    <property type="nucleotide sequence ID" value="NZ_FOUE01000001.1"/>
</dbReference>
<evidence type="ECO:0000313" key="2">
    <source>
        <dbReference type="EMBL" id="SFL89436.1"/>
    </source>
</evidence>
<dbReference type="Proteomes" id="UP000198519">
    <property type="component" value="Unassembled WGS sequence"/>
</dbReference>
<dbReference type="OrthoDB" id="5765252at2"/>
<dbReference type="SUPFAM" id="SSF50341">
    <property type="entry name" value="CheW-like"/>
    <property type="match status" value="1"/>
</dbReference>
<dbReference type="InterPro" id="IPR002545">
    <property type="entry name" value="CheW-lke_dom"/>
</dbReference>
<reference evidence="3" key="1">
    <citation type="submission" date="2016-10" db="EMBL/GenBank/DDBJ databases">
        <authorList>
            <person name="Varghese N."/>
            <person name="Submissions S."/>
        </authorList>
    </citation>
    <scope>NUCLEOTIDE SEQUENCE [LARGE SCALE GENOMIC DNA]</scope>
    <source>
        <strain evidence="3">CGMCC 1.7061</strain>
    </source>
</reference>
<organism evidence="2 3">
    <name type="scientific">Marinobacter zhejiangensis</name>
    <dbReference type="NCBI Taxonomy" id="488535"/>
    <lineage>
        <taxon>Bacteria</taxon>
        <taxon>Pseudomonadati</taxon>
        <taxon>Pseudomonadota</taxon>
        <taxon>Gammaproteobacteria</taxon>
        <taxon>Pseudomonadales</taxon>
        <taxon>Marinobacteraceae</taxon>
        <taxon>Marinobacter</taxon>
    </lineage>
</organism>
<evidence type="ECO:0000313" key="3">
    <source>
        <dbReference type="Proteomes" id="UP000198519"/>
    </source>
</evidence>
<dbReference type="AlphaFoldDB" id="A0A1I4LF12"/>
<proteinExistence type="predicted"/>
<dbReference type="GO" id="GO:0006935">
    <property type="term" value="P:chemotaxis"/>
    <property type="evidence" value="ECO:0007669"/>
    <property type="project" value="InterPro"/>
</dbReference>
<name>A0A1I4LF12_9GAMM</name>
<gene>
    <name evidence="2" type="ORF">SAMN04487963_0439</name>
</gene>
<dbReference type="SMART" id="SM00260">
    <property type="entry name" value="CheW"/>
    <property type="match status" value="1"/>
</dbReference>
<dbReference type="InterPro" id="IPR036061">
    <property type="entry name" value="CheW-like_dom_sf"/>
</dbReference>
<accession>A0A1I4LF12</accession>
<keyword evidence="3" id="KW-1185">Reference proteome</keyword>
<evidence type="ECO:0000259" key="1">
    <source>
        <dbReference type="PROSITE" id="PS50851"/>
    </source>
</evidence>
<dbReference type="GO" id="GO:0007165">
    <property type="term" value="P:signal transduction"/>
    <property type="evidence" value="ECO:0007669"/>
    <property type="project" value="InterPro"/>
</dbReference>
<dbReference type="EMBL" id="FOUE01000001">
    <property type="protein sequence ID" value="SFL89436.1"/>
    <property type="molecule type" value="Genomic_DNA"/>
</dbReference>
<dbReference type="PROSITE" id="PS50851">
    <property type="entry name" value="CHEW"/>
    <property type="match status" value="1"/>
</dbReference>
<feature type="domain" description="CheW-like" evidence="1">
    <location>
        <begin position="7"/>
        <end position="150"/>
    </location>
</feature>
<dbReference type="STRING" id="488535.SAMN04487963_0439"/>
<dbReference type="Pfam" id="PF01584">
    <property type="entry name" value="CheW"/>
    <property type="match status" value="1"/>
</dbReference>